<dbReference type="PANTHER" id="PTHR10252:SF8">
    <property type="entry name" value="NUCLEAR TRANSCRIPTION FACTOR Y SUBUNIT GAMMA"/>
    <property type="match status" value="1"/>
</dbReference>
<evidence type="ECO:0000256" key="1">
    <source>
        <dbReference type="ARBA" id="ARBA00004123"/>
    </source>
</evidence>
<keyword evidence="11" id="KW-1185">Reference proteome</keyword>
<evidence type="ECO:0000256" key="6">
    <source>
        <dbReference type="ARBA" id="ARBA00023242"/>
    </source>
</evidence>
<keyword evidence="6" id="KW-0539">Nucleus</keyword>
<accession>A0ABR3B2G4</accession>
<keyword evidence="2" id="KW-0805">Transcription regulation</keyword>
<evidence type="ECO:0000256" key="7">
    <source>
        <dbReference type="ARBA" id="ARBA00038129"/>
    </source>
</evidence>
<dbReference type="CDD" id="cd22908">
    <property type="entry name" value="HFD_NFYC-like"/>
    <property type="match status" value="1"/>
</dbReference>
<comment type="caution">
    <text evidence="10">The sequence shown here is derived from an EMBL/GenBank/DDBJ whole genome shotgun (WGS) entry which is preliminary data.</text>
</comment>
<comment type="subcellular location">
    <subcellularLocation>
        <location evidence="1">Nucleus</location>
    </subcellularLocation>
</comment>
<evidence type="ECO:0000313" key="10">
    <source>
        <dbReference type="EMBL" id="KAL0087933.1"/>
    </source>
</evidence>
<evidence type="ECO:0000256" key="3">
    <source>
        <dbReference type="ARBA" id="ARBA00023125"/>
    </source>
</evidence>
<dbReference type="Proteomes" id="UP001448207">
    <property type="component" value="Unassembled WGS sequence"/>
</dbReference>
<keyword evidence="3" id="KW-0238">DNA-binding</keyword>
<dbReference type="InterPro" id="IPR007125">
    <property type="entry name" value="H2A/H2B/H3"/>
</dbReference>
<dbReference type="SUPFAM" id="SSF47113">
    <property type="entry name" value="Histone-fold"/>
    <property type="match status" value="1"/>
</dbReference>
<name>A0ABR3B2G4_PHYBL</name>
<dbReference type="Pfam" id="PF00125">
    <property type="entry name" value="Histone"/>
    <property type="match status" value="1"/>
</dbReference>
<dbReference type="InterPro" id="IPR050568">
    <property type="entry name" value="Transcr_DNA_Rep_Reg"/>
</dbReference>
<dbReference type="PANTHER" id="PTHR10252">
    <property type="entry name" value="HISTONE-LIKE TRANSCRIPTION FACTOR CCAAT-RELATED"/>
    <property type="match status" value="1"/>
</dbReference>
<comment type="similarity">
    <text evidence="7">Belongs to the NFYC/HAP5 subunit family.</text>
</comment>
<sequence>MTEPYSTMQTNYGVPQIPTNHPIPTYAPPETSAENAFEKEFWLKTLSSVQQDSFDFKVHQLPLARIKKVMKSDEDVKMISAEAPILFSKGCDVFIAELTQRAWKHAVDNKRRTLQRSDIAAAISKSDMFDFLIDIVPREEQIRQTKPEKPSLEYRAGTQPNYPNFNYCIPQGHYGLNEQVSMDNLQQAQLALQQQQQQQQHINPHTHQPMYMPHQLLNHPMYRQPGQSEQQPEHQNYAIQNHSAPNGSSQPS</sequence>
<evidence type="ECO:0000256" key="2">
    <source>
        <dbReference type="ARBA" id="ARBA00023015"/>
    </source>
</evidence>
<protein>
    <submittedName>
        <fullName evidence="10">Transcription factor CBF</fullName>
    </submittedName>
</protein>
<dbReference type="EMBL" id="JBCLYO010000006">
    <property type="protein sequence ID" value="KAL0087933.1"/>
    <property type="molecule type" value="Genomic_DNA"/>
</dbReference>
<evidence type="ECO:0000256" key="5">
    <source>
        <dbReference type="ARBA" id="ARBA00023163"/>
    </source>
</evidence>
<evidence type="ECO:0000256" key="4">
    <source>
        <dbReference type="ARBA" id="ARBA00023159"/>
    </source>
</evidence>
<dbReference type="Gene3D" id="1.10.20.10">
    <property type="entry name" value="Histone, subunit A"/>
    <property type="match status" value="1"/>
</dbReference>
<proteinExistence type="inferred from homology"/>
<reference evidence="10 11" key="1">
    <citation type="submission" date="2024-04" db="EMBL/GenBank/DDBJ databases">
        <title>Symmetric and asymmetric DNA N6-adenine methylation regulates different biological responses in Mucorales.</title>
        <authorList>
            <consortium name="Lawrence Berkeley National Laboratory"/>
            <person name="Lax C."/>
            <person name="Mondo S.J."/>
            <person name="Osorio-Concepcion M."/>
            <person name="Muszewska A."/>
            <person name="Corrochano-Luque M."/>
            <person name="Gutierrez G."/>
            <person name="Riley R."/>
            <person name="Lipzen A."/>
            <person name="Guo J."/>
            <person name="Hundley H."/>
            <person name="Amirebrahimi M."/>
            <person name="Ng V."/>
            <person name="Lorenzo-Gutierrez D."/>
            <person name="Binder U."/>
            <person name="Yang J."/>
            <person name="Song Y."/>
            <person name="Canovas D."/>
            <person name="Navarro E."/>
            <person name="Freitag M."/>
            <person name="Gabaldon T."/>
            <person name="Grigoriev I.V."/>
            <person name="Corrochano L.M."/>
            <person name="Nicolas F.E."/>
            <person name="Garre V."/>
        </authorList>
    </citation>
    <scope>NUCLEOTIDE SEQUENCE [LARGE SCALE GENOMIC DNA]</scope>
    <source>
        <strain evidence="10 11">L51</strain>
    </source>
</reference>
<evidence type="ECO:0000256" key="8">
    <source>
        <dbReference type="SAM" id="MobiDB-lite"/>
    </source>
</evidence>
<feature type="compositionally biased region" description="Polar residues" evidence="8">
    <location>
        <begin position="225"/>
        <end position="252"/>
    </location>
</feature>
<keyword evidence="5" id="KW-0804">Transcription</keyword>
<feature type="region of interest" description="Disordered" evidence="8">
    <location>
        <begin position="192"/>
        <end position="252"/>
    </location>
</feature>
<dbReference type="InterPro" id="IPR009072">
    <property type="entry name" value="Histone-fold"/>
</dbReference>
<evidence type="ECO:0000313" key="11">
    <source>
        <dbReference type="Proteomes" id="UP001448207"/>
    </source>
</evidence>
<evidence type="ECO:0000259" key="9">
    <source>
        <dbReference type="Pfam" id="PF00125"/>
    </source>
</evidence>
<gene>
    <name evidence="10" type="ORF">J3Q64DRAFT_1735240</name>
</gene>
<organism evidence="10 11">
    <name type="scientific">Phycomyces blakesleeanus</name>
    <dbReference type="NCBI Taxonomy" id="4837"/>
    <lineage>
        <taxon>Eukaryota</taxon>
        <taxon>Fungi</taxon>
        <taxon>Fungi incertae sedis</taxon>
        <taxon>Mucoromycota</taxon>
        <taxon>Mucoromycotina</taxon>
        <taxon>Mucoromycetes</taxon>
        <taxon>Mucorales</taxon>
        <taxon>Phycomycetaceae</taxon>
        <taxon>Phycomyces</taxon>
    </lineage>
</organism>
<keyword evidence="4" id="KW-0010">Activator</keyword>
<feature type="domain" description="Core Histone H2A/H2B/H3" evidence="9">
    <location>
        <begin position="50"/>
        <end position="123"/>
    </location>
</feature>